<evidence type="ECO:0000313" key="1">
    <source>
        <dbReference type="EMBL" id="CAL1544029.1"/>
    </source>
</evidence>
<name>A0AAV2ICT2_LYMST</name>
<reference evidence="1 2" key="1">
    <citation type="submission" date="2024-04" db="EMBL/GenBank/DDBJ databases">
        <authorList>
            <consortium name="Genoscope - CEA"/>
            <person name="William W."/>
        </authorList>
    </citation>
    <scope>NUCLEOTIDE SEQUENCE [LARGE SCALE GENOMIC DNA]</scope>
</reference>
<evidence type="ECO:0000313" key="2">
    <source>
        <dbReference type="Proteomes" id="UP001497497"/>
    </source>
</evidence>
<accession>A0AAV2ICT2</accession>
<dbReference type="Proteomes" id="UP001497497">
    <property type="component" value="Unassembled WGS sequence"/>
</dbReference>
<evidence type="ECO:0008006" key="3">
    <source>
        <dbReference type="Google" id="ProtNLM"/>
    </source>
</evidence>
<sequence>MGCPTGTQGVQGTGTSCVPVVVPTCLPPIPPIDQCGGCPQGQVCKPSGVNCLVQPCPTSECVNYEPQLGSCPKVSRFLPLLNFACLGEKFRVRFCASDENCRKDLSERCCISQCNRRVCTAVPVVH</sequence>
<dbReference type="AlphaFoldDB" id="A0AAV2ICT2"/>
<dbReference type="EMBL" id="CAXITT010000591">
    <property type="protein sequence ID" value="CAL1544029.1"/>
    <property type="molecule type" value="Genomic_DNA"/>
</dbReference>
<proteinExistence type="predicted"/>
<protein>
    <recommendedName>
        <fullName evidence="3">WAP domain-containing protein</fullName>
    </recommendedName>
</protein>
<gene>
    <name evidence="1" type="ORF">GSLYS_00017542001</name>
</gene>
<organism evidence="1 2">
    <name type="scientific">Lymnaea stagnalis</name>
    <name type="common">Great pond snail</name>
    <name type="synonym">Helix stagnalis</name>
    <dbReference type="NCBI Taxonomy" id="6523"/>
    <lineage>
        <taxon>Eukaryota</taxon>
        <taxon>Metazoa</taxon>
        <taxon>Spiralia</taxon>
        <taxon>Lophotrochozoa</taxon>
        <taxon>Mollusca</taxon>
        <taxon>Gastropoda</taxon>
        <taxon>Heterobranchia</taxon>
        <taxon>Euthyneura</taxon>
        <taxon>Panpulmonata</taxon>
        <taxon>Hygrophila</taxon>
        <taxon>Lymnaeoidea</taxon>
        <taxon>Lymnaeidae</taxon>
        <taxon>Lymnaea</taxon>
    </lineage>
</organism>
<comment type="caution">
    <text evidence="1">The sequence shown here is derived from an EMBL/GenBank/DDBJ whole genome shotgun (WGS) entry which is preliminary data.</text>
</comment>
<keyword evidence="2" id="KW-1185">Reference proteome</keyword>